<accession>A0ABZ0I582</accession>
<protein>
    <submittedName>
        <fullName evidence="2">Arylesterase</fullName>
    </submittedName>
</protein>
<feature type="domain" description="SGNH hydrolase-type esterase" evidence="1">
    <location>
        <begin position="19"/>
        <end position="177"/>
    </location>
</feature>
<evidence type="ECO:0000259" key="1">
    <source>
        <dbReference type="Pfam" id="PF13472"/>
    </source>
</evidence>
<dbReference type="PANTHER" id="PTHR30383">
    <property type="entry name" value="THIOESTERASE 1/PROTEASE 1/LYSOPHOSPHOLIPASE L1"/>
    <property type="match status" value="1"/>
</dbReference>
<evidence type="ECO:0000313" key="2">
    <source>
        <dbReference type="EMBL" id="WOJ93974.1"/>
    </source>
</evidence>
<reference evidence="2 3" key="1">
    <citation type="submission" date="2023-10" db="EMBL/GenBank/DDBJ databases">
        <title>Two novel species belonging to the OM43/NOR5 clade.</title>
        <authorList>
            <person name="Park M."/>
        </authorList>
    </citation>
    <scope>NUCLEOTIDE SEQUENCE [LARGE SCALE GENOMIC DNA]</scope>
    <source>
        <strain evidence="2 3">IMCC43200</strain>
    </source>
</reference>
<dbReference type="PANTHER" id="PTHR30383:SF24">
    <property type="entry name" value="THIOESTERASE 1_PROTEASE 1_LYSOPHOSPHOLIPASE L1"/>
    <property type="match status" value="1"/>
</dbReference>
<evidence type="ECO:0000313" key="3">
    <source>
        <dbReference type="Proteomes" id="UP001626537"/>
    </source>
</evidence>
<keyword evidence="3" id="KW-1185">Reference proteome</keyword>
<dbReference type="Proteomes" id="UP001626537">
    <property type="component" value="Chromosome"/>
</dbReference>
<sequence length="200" mass="21455">MSWPVSATDASEITPRVLVLGDSISAAYGMSLEQGWTAILERQLRGRWSNSFVINASISGDTSAGGLRRLPSLLTEHAPDLLVIELGGNDGLRGYPTTKLESNLTRMAELAKAAGAAVLILPMEIPPNYGPRYTRAFRESFRRAADATGSTLGPFILDGIATDPSLMQQDGIHPTVEAQPLIKDILLPVIESLLARSELS</sequence>
<dbReference type="InterPro" id="IPR036514">
    <property type="entry name" value="SGNH_hydro_sf"/>
</dbReference>
<name>A0ABZ0I582_9GAMM</name>
<dbReference type="Gene3D" id="3.40.50.1110">
    <property type="entry name" value="SGNH hydrolase"/>
    <property type="match status" value="1"/>
</dbReference>
<organism evidence="2 3">
    <name type="scientific">Congregibacter variabilis</name>
    <dbReference type="NCBI Taxonomy" id="3081200"/>
    <lineage>
        <taxon>Bacteria</taxon>
        <taxon>Pseudomonadati</taxon>
        <taxon>Pseudomonadota</taxon>
        <taxon>Gammaproteobacteria</taxon>
        <taxon>Cellvibrionales</taxon>
        <taxon>Halieaceae</taxon>
        <taxon>Congregibacter</taxon>
    </lineage>
</organism>
<dbReference type="InterPro" id="IPR051532">
    <property type="entry name" value="Ester_Hydrolysis_Enzymes"/>
</dbReference>
<dbReference type="CDD" id="cd01822">
    <property type="entry name" value="Lysophospholipase_L1_like"/>
    <property type="match status" value="1"/>
</dbReference>
<dbReference type="RefSeq" id="WP_407348613.1">
    <property type="nucleotide sequence ID" value="NZ_CP136864.1"/>
</dbReference>
<dbReference type="Pfam" id="PF13472">
    <property type="entry name" value="Lipase_GDSL_2"/>
    <property type="match status" value="1"/>
</dbReference>
<proteinExistence type="predicted"/>
<gene>
    <name evidence="2" type="ORF">R0135_02095</name>
</gene>
<dbReference type="EMBL" id="CP136864">
    <property type="protein sequence ID" value="WOJ93974.1"/>
    <property type="molecule type" value="Genomic_DNA"/>
</dbReference>
<dbReference type="SUPFAM" id="SSF52266">
    <property type="entry name" value="SGNH hydrolase"/>
    <property type="match status" value="1"/>
</dbReference>
<dbReference type="InterPro" id="IPR013830">
    <property type="entry name" value="SGNH_hydro"/>
</dbReference>